<keyword evidence="4" id="KW-1185">Reference proteome</keyword>
<protein>
    <submittedName>
        <fullName evidence="3">Uncharacterized protein</fullName>
    </submittedName>
</protein>
<feature type="transmembrane region" description="Helical" evidence="2">
    <location>
        <begin position="96"/>
        <end position="118"/>
    </location>
</feature>
<proteinExistence type="predicted"/>
<evidence type="ECO:0000256" key="2">
    <source>
        <dbReference type="SAM" id="Phobius"/>
    </source>
</evidence>
<sequence length="260" mass="28709">MAVAQAVPPPDVVNNDDNIFDDGFPQPKEHACTIIWVKSLGFMTTVWIMLFHTERVSTFISAYINGDDKNYHPYEDNPPMAQFVLEVVLESAVFCYIPAIAFLSFVTIQICSISIRFYRGLGRARCIRLIRFHRLMAIPLLYIVFEVGANSISQLLAIQGNDYYLLSLLKQPDPGSLVLGNAGLIEMYLKSVIYFFLIVIAALNYCVFKKVWSSLHALMSGGDLSGIERGSLGSRGSLPSCSTATRVHGGALGSGTAEKR</sequence>
<gene>
    <name evidence="3" type="ORF">PMAYCL1PPCAC_24279</name>
</gene>
<dbReference type="EMBL" id="BTRK01000005">
    <property type="protein sequence ID" value="GMR54084.1"/>
    <property type="molecule type" value="Genomic_DNA"/>
</dbReference>
<accession>A0AAN5D1V5</accession>
<feature type="transmembrane region" description="Helical" evidence="2">
    <location>
        <begin position="187"/>
        <end position="208"/>
    </location>
</feature>
<organism evidence="3 4">
    <name type="scientific">Pristionchus mayeri</name>
    <dbReference type="NCBI Taxonomy" id="1317129"/>
    <lineage>
        <taxon>Eukaryota</taxon>
        <taxon>Metazoa</taxon>
        <taxon>Ecdysozoa</taxon>
        <taxon>Nematoda</taxon>
        <taxon>Chromadorea</taxon>
        <taxon>Rhabditida</taxon>
        <taxon>Rhabditina</taxon>
        <taxon>Diplogasteromorpha</taxon>
        <taxon>Diplogasteroidea</taxon>
        <taxon>Neodiplogasteridae</taxon>
        <taxon>Pristionchus</taxon>
    </lineage>
</organism>
<feature type="region of interest" description="Disordered" evidence="1">
    <location>
        <begin position="238"/>
        <end position="260"/>
    </location>
</feature>
<keyword evidence="2" id="KW-1133">Transmembrane helix</keyword>
<feature type="transmembrane region" description="Helical" evidence="2">
    <location>
        <begin position="139"/>
        <end position="158"/>
    </location>
</feature>
<name>A0AAN5D1V5_9BILA</name>
<evidence type="ECO:0000256" key="1">
    <source>
        <dbReference type="SAM" id="MobiDB-lite"/>
    </source>
</evidence>
<dbReference type="AlphaFoldDB" id="A0AAN5D1V5"/>
<dbReference type="Proteomes" id="UP001328107">
    <property type="component" value="Unassembled WGS sequence"/>
</dbReference>
<keyword evidence="2" id="KW-0812">Transmembrane</keyword>
<keyword evidence="2" id="KW-0472">Membrane</keyword>
<reference evidence="4" key="1">
    <citation type="submission" date="2022-10" db="EMBL/GenBank/DDBJ databases">
        <title>Genome assembly of Pristionchus species.</title>
        <authorList>
            <person name="Yoshida K."/>
            <person name="Sommer R.J."/>
        </authorList>
    </citation>
    <scope>NUCLEOTIDE SEQUENCE [LARGE SCALE GENOMIC DNA]</scope>
    <source>
        <strain evidence="4">RS5460</strain>
    </source>
</reference>
<evidence type="ECO:0000313" key="3">
    <source>
        <dbReference type="EMBL" id="GMR54084.1"/>
    </source>
</evidence>
<comment type="caution">
    <text evidence="3">The sequence shown here is derived from an EMBL/GenBank/DDBJ whole genome shotgun (WGS) entry which is preliminary data.</text>
</comment>
<evidence type="ECO:0000313" key="4">
    <source>
        <dbReference type="Proteomes" id="UP001328107"/>
    </source>
</evidence>